<evidence type="ECO:0000256" key="1">
    <source>
        <dbReference type="SAM" id="Phobius"/>
    </source>
</evidence>
<evidence type="ECO:0000313" key="3">
    <source>
        <dbReference type="Proteomes" id="UP001199363"/>
    </source>
</evidence>
<keyword evidence="1" id="KW-0472">Membrane</keyword>
<reference evidence="2" key="1">
    <citation type="submission" date="2021-10" db="EMBL/GenBank/DDBJ databases">
        <title>Collection of gut derived symbiotic bacterial strains cultured from healthy donors.</title>
        <authorList>
            <person name="Lin H."/>
            <person name="Littmann E."/>
            <person name="Kohout C."/>
            <person name="Pamer E.G."/>
        </authorList>
    </citation>
    <scope>NUCLEOTIDE SEQUENCE</scope>
    <source>
        <strain evidence="2">DFI.1.167</strain>
    </source>
</reference>
<feature type="transmembrane region" description="Helical" evidence="1">
    <location>
        <begin position="337"/>
        <end position="360"/>
    </location>
</feature>
<name>A0AAW4V378_PHOVU</name>
<dbReference type="Proteomes" id="UP001199363">
    <property type="component" value="Unassembled WGS sequence"/>
</dbReference>
<feature type="transmembrane region" description="Helical" evidence="1">
    <location>
        <begin position="213"/>
        <end position="238"/>
    </location>
</feature>
<keyword evidence="1" id="KW-0812">Transmembrane</keyword>
<dbReference type="AlphaFoldDB" id="A0AAW4V378"/>
<feature type="transmembrane region" description="Helical" evidence="1">
    <location>
        <begin position="367"/>
        <end position="382"/>
    </location>
</feature>
<feature type="transmembrane region" description="Helical" evidence="1">
    <location>
        <begin position="388"/>
        <end position="405"/>
    </location>
</feature>
<comment type="caution">
    <text evidence="2">The sequence shown here is derived from an EMBL/GenBank/DDBJ whole genome shotgun (WGS) entry which is preliminary data.</text>
</comment>
<accession>A0AAW4V378</accession>
<dbReference type="EMBL" id="JAJCQG010000057">
    <property type="protein sequence ID" value="MCB7282533.1"/>
    <property type="molecule type" value="Genomic_DNA"/>
</dbReference>
<evidence type="ECO:0000313" key="2">
    <source>
        <dbReference type="EMBL" id="MCB7282533.1"/>
    </source>
</evidence>
<feature type="transmembrane region" description="Helical" evidence="1">
    <location>
        <begin position="45"/>
        <end position="61"/>
    </location>
</feature>
<evidence type="ECO:0008006" key="4">
    <source>
        <dbReference type="Google" id="ProtNLM"/>
    </source>
</evidence>
<protein>
    <recommendedName>
        <fullName evidence="4">O-antigen ligase domain-containing protein</fullName>
    </recommendedName>
</protein>
<dbReference type="RefSeq" id="WP_147339105.1">
    <property type="nucleotide sequence ID" value="NZ_JAHOOU010000052.1"/>
</dbReference>
<sequence length="412" mass="48012">MINHHELNIPKAPLVMSQSRKILYFLILLLFLLSMNIWIGWEGRGYKLQLIIGVMALLAIWKGHIKFSYAKINILTFSLVVIGHFFYGYQLSVFAVFFFLPYFIIICLNDRDKVYLLEYITKWYGYLMIPSLIVYALVSTVGLPHLGYQQASDTSWALDSGYGVCKNYIFYMQSTFGDYVERFNGPFLEPGHLGMISALLIFVNQFDFSRKGMWFILTGLIFSLSLAGYILLVLGFIIYMFYRGKIGGKYLLLILLLFLVIYSFGMYYNGGDNIVYEKILSRLEYDKDKGITGNNRVFGLIEVYYAALWNDTDTMLWGYPKETMQWLFESGSRGAGYMLSICSYGLIGTIVSVLFYFVYVLMSKDKKFAFCCLLFIVLIYLQRSYPFWFSWIICFIYGITSNYYTSKMRYNK</sequence>
<feature type="transmembrane region" description="Helical" evidence="1">
    <location>
        <begin position="21"/>
        <end position="39"/>
    </location>
</feature>
<proteinExistence type="predicted"/>
<organism evidence="2 3">
    <name type="scientific">Phocaeicola vulgatus</name>
    <name type="common">Bacteroides vulgatus</name>
    <dbReference type="NCBI Taxonomy" id="821"/>
    <lineage>
        <taxon>Bacteria</taxon>
        <taxon>Pseudomonadati</taxon>
        <taxon>Bacteroidota</taxon>
        <taxon>Bacteroidia</taxon>
        <taxon>Bacteroidales</taxon>
        <taxon>Bacteroidaceae</taxon>
        <taxon>Phocaeicola</taxon>
    </lineage>
</organism>
<gene>
    <name evidence="2" type="ORF">LI282_16010</name>
</gene>
<feature type="transmembrane region" description="Helical" evidence="1">
    <location>
        <begin position="250"/>
        <end position="268"/>
    </location>
</feature>
<keyword evidence="1" id="KW-1133">Transmembrane helix</keyword>
<feature type="transmembrane region" description="Helical" evidence="1">
    <location>
        <begin position="123"/>
        <end position="143"/>
    </location>
</feature>